<dbReference type="Pfam" id="PF00230">
    <property type="entry name" value="MIP"/>
    <property type="match status" value="1"/>
</dbReference>
<reference evidence="9 10" key="1">
    <citation type="journal article" date="2017" name="BMC Genomics">
        <title>Comparative genomic and phylogenomic analyses of the Bifidobacteriaceae family.</title>
        <authorList>
            <person name="Lugli G.A."/>
            <person name="Milani C."/>
            <person name="Turroni F."/>
            <person name="Duranti S."/>
            <person name="Mancabelli L."/>
            <person name="Mangifesta M."/>
            <person name="Ferrario C."/>
            <person name="Modesto M."/>
            <person name="Mattarelli P."/>
            <person name="Jiri K."/>
            <person name="van Sinderen D."/>
            <person name="Ventura M."/>
        </authorList>
    </citation>
    <scope>NUCLEOTIDE SEQUENCE [LARGE SCALE GENOMIC DNA]</scope>
    <source>
        <strain evidence="9 10">DSM 100202</strain>
    </source>
</reference>
<keyword evidence="4 8" id="KW-1133">Transmembrane helix</keyword>
<evidence type="ECO:0000256" key="3">
    <source>
        <dbReference type="ARBA" id="ARBA00022692"/>
    </source>
</evidence>
<protein>
    <submittedName>
        <fullName evidence="9">Glycerol transporter</fullName>
    </submittedName>
</protein>
<dbReference type="PRINTS" id="PR00783">
    <property type="entry name" value="MINTRINSICP"/>
</dbReference>
<dbReference type="GO" id="GO:0005886">
    <property type="term" value="C:plasma membrane"/>
    <property type="evidence" value="ECO:0007669"/>
    <property type="project" value="TreeGrafter"/>
</dbReference>
<evidence type="ECO:0000256" key="1">
    <source>
        <dbReference type="ARBA" id="ARBA00004141"/>
    </source>
</evidence>
<feature type="transmembrane region" description="Helical" evidence="8">
    <location>
        <begin position="109"/>
        <end position="131"/>
    </location>
</feature>
<dbReference type="InterPro" id="IPR022357">
    <property type="entry name" value="MIP_CS"/>
</dbReference>
<evidence type="ECO:0000256" key="8">
    <source>
        <dbReference type="SAM" id="Phobius"/>
    </source>
</evidence>
<accession>A0A261FVX8</accession>
<evidence type="ECO:0000313" key="10">
    <source>
        <dbReference type="Proteomes" id="UP000216074"/>
    </source>
</evidence>
<comment type="subcellular location">
    <subcellularLocation>
        <location evidence="1">Membrane</location>
        <topology evidence="1">Multi-pass membrane protein</topology>
    </subcellularLocation>
</comment>
<evidence type="ECO:0000256" key="5">
    <source>
        <dbReference type="ARBA" id="ARBA00023136"/>
    </source>
</evidence>
<evidence type="ECO:0000313" key="9">
    <source>
        <dbReference type="EMBL" id="OZG62916.1"/>
    </source>
</evidence>
<feature type="transmembrane region" description="Helical" evidence="8">
    <location>
        <begin position="165"/>
        <end position="188"/>
    </location>
</feature>
<evidence type="ECO:0000256" key="6">
    <source>
        <dbReference type="RuleBase" id="RU000477"/>
    </source>
</evidence>
<dbReference type="EMBL" id="MWWY01000043">
    <property type="protein sequence ID" value="OZG62916.1"/>
    <property type="molecule type" value="Genomic_DNA"/>
</dbReference>
<feature type="transmembrane region" description="Helical" evidence="8">
    <location>
        <begin position="200"/>
        <end position="219"/>
    </location>
</feature>
<dbReference type="SUPFAM" id="SSF81338">
    <property type="entry name" value="Aquaporin-like"/>
    <property type="match status" value="1"/>
</dbReference>
<sequence length="353" mass="36977">MTTFESPDMNHTVDTASETGISGARHANRSLMSHTLAEFAGSFLICLSIYLICSFGTSIYNVNMAFIALGIGVTYAAVTMLLSNITAGQFNPAVTIAAMLTSKTRLLDGVLYIVAQLIGAIGAGAVVRFLMPTSEQITRKVWLTPAINGFENGSVAYQTVNQVGISFGIVLAIVVEVIAAVLIVGMAMRSMDDDGQASHDYALAMGAAYGIGAAITYPVTGAALNPARATGIAVFAQGQGLNVEPLGQLWVFWVCPILGAAVVSLVMIIAQMAQDTHVRKPAQVAVAALGDVTTADGDNVSAAPIASADVHEAANNDGSEQIPFDNSAHQRDDEERDEQANTQSNTDEGVERH</sequence>
<keyword evidence="10" id="KW-1185">Reference proteome</keyword>
<feature type="transmembrane region" description="Helical" evidence="8">
    <location>
        <begin position="66"/>
        <end position="88"/>
    </location>
</feature>
<evidence type="ECO:0000256" key="2">
    <source>
        <dbReference type="ARBA" id="ARBA00022448"/>
    </source>
</evidence>
<keyword evidence="2 6" id="KW-0813">Transport</keyword>
<dbReference type="Proteomes" id="UP000216074">
    <property type="component" value="Unassembled WGS sequence"/>
</dbReference>
<feature type="transmembrane region" description="Helical" evidence="8">
    <location>
        <begin position="250"/>
        <end position="270"/>
    </location>
</feature>
<evidence type="ECO:0000256" key="7">
    <source>
        <dbReference type="SAM" id="MobiDB-lite"/>
    </source>
</evidence>
<dbReference type="GO" id="GO:0015250">
    <property type="term" value="F:water channel activity"/>
    <property type="evidence" value="ECO:0007669"/>
    <property type="project" value="TreeGrafter"/>
</dbReference>
<proteinExistence type="inferred from homology"/>
<keyword evidence="3 6" id="KW-0812">Transmembrane</keyword>
<organism evidence="9 10">
    <name type="scientific">Bifidobacterium hapali</name>
    <dbReference type="NCBI Taxonomy" id="1630172"/>
    <lineage>
        <taxon>Bacteria</taxon>
        <taxon>Bacillati</taxon>
        <taxon>Actinomycetota</taxon>
        <taxon>Actinomycetes</taxon>
        <taxon>Bifidobacteriales</taxon>
        <taxon>Bifidobacteriaceae</taxon>
        <taxon>Bifidobacterium</taxon>
    </lineage>
</organism>
<dbReference type="PANTHER" id="PTHR19139">
    <property type="entry name" value="AQUAPORIN TRANSPORTER"/>
    <property type="match status" value="1"/>
</dbReference>
<comment type="similarity">
    <text evidence="6">Belongs to the MIP/aquaporin (TC 1.A.8) family.</text>
</comment>
<feature type="region of interest" description="Disordered" evidence="7">
    <location>
        <begin position="310"/>
        <end position="353"/>
    </location>
</feature>
<gene>
    <name evidence="9" type="ORF">BHAP_2019</name>
</gene>
<dbReference type="PROSITE" id="PS00221">
    <property type="entry name" value="MIP"/>
    <property type="match status" value="1"/>
</dbReference>
<comment type="caution">
    <text evidence="9">The sequence shown here is derived from an EMBL/GenBank/DDBJ whole genome shotgun (WGS) entry which is preliminary data.</text>
</comment>
<dbReference type="Gene3D" id="1.20.1080.10">
    <property type="entry name" value="Glycerol uptake facilitator protein"/>
    <property type="match status" value="1"/>
</dbReference>
<evidence type="ECO:0000256" key="4">
    <source>
        <dbReference type="ARBA" id="ARBA00022989"/>
    </source>
</evidence>
<dbReference type="InterPro" id="IPR023271">
    <property type="entry name" value="Aquaporin-like"/>
</dbReference>
<dbReference type="AlphaFoldDB" id="A0A261FVX8"/>
<dbReference type="PANTHER" id="PTHR19139:SF284">
    <property type="entry name" value="AQUAPORIN"/>
    <property type="match status" value="1"/>
</dbReference>
<dbReference type="InterPro" id="IPR000425">
    <property type="entry name" value="MIP"/>
</dbReference>
<dbReference type="InterPro" id="IPR034294">
    <property type="entry name" value="Aquaporin_transptr"/>
</dbReference>
<keyword evidence="5 8" id="KW-0472">Membrane</keyword>
<feature type="transmembrane region" description="Helical" evidence="8">
    <location>
        <begin position="39"/>
        <end position="60"/>
    </location>
</feature>
<name>A0A261FVX8_9BIFI</name>